<evidence type="ECO:0000256" key="8">
    <source>
        <dbReference type="ARBA" id="ARBA00048434"/>
    </source>
</evidence>
<keyword evidence="4" id="KW-0808">Transferase</keyword>
<sequence length="306" mass="35455">MNDPKPEKPITMHPHPLPPVPEGMSKSQWKKIWKKKRFEETKDEFAKVRREKRQKAKETRRAKIQEYLDRGEEVPEDLRRKPRKNQDQKDSGINIILDCAFDDLMNDKEVVSLSTQITRAYSHNKRENHFAKVKVTSFNKRLRTRFEEGLKDAHHEEWKNFEFTEDPTLPTENTVYLTADTDETLERLEPGTNYIVGGIVDKNRHKLLCYNKARELGIPTKKLPLAEFIKLTGREVLTCTHVIHLMLRYFDNLDWKEAFETVLPQRKLEEAEEAAKAAAEAASKAQSPPAESSEASNATSGEESQN</sequence>
<evidence type="ECO:0000313" key="14">
    <source>
        <dbReference type="Proteomes" id="UP000236544"/>
    </source>
</evidence>
<name>A0A0P1KPE3_9SACH</name>
<evidence type="ECO:0000256" key="3">
    <source>
        <dbReference type="ARBA" id="ARBA00022603"/>
    </source>
</evidence>
<proteinExistence type="predicted"/>
<dbReference type="GO" id="GO:0005634">
    <property type="term" value="C:nucleus"/>
    <property type="evidence" value="ECO:0007669"/>
    <property type="project" value="TreeGrafter"/>
</dbReference>
<dbReference type="InterPro" id="IPR007356">
    <property type="entry name" value="tRNA_m1G_MeTrfase_euk"/>
</dbReference>
<dbReference type="OrthoDB" id="278300at2759"/>
<evidence type="ECO:0000256" key="5">
    <source>
        <dbReference type="ARBA" id="ARBA00022691"/>
    </source>
</evidence>
<keyword evidence="5" id="KW-0949">S-adenosyl-L-methionine</keyword>
<feature type="region of interest" description="Disordered" evidence="11">
    <location>
        <begin position="47"/>
        <end position="89"/>
    </location>
</feature>
<feature type="region of interest" description="Disordered" evidence="11">
    <location>
        <begin position="1"/>
        <end position="26"/>
    </location>
</feature>
<feature type="binding site" evidence="10">
    <location>
        <position position="197"/>
    </location>
    <ligand>
        <name>S-adenosyl-L-methionine</name>
        <dbReference type="ChEBI" id="CHEBI:59789"/>
    </ligand>
</feature>
<evidence type="ECO:0000256" key="11">
    <source>
        <dbReference type="SAM" id="MobiDB-lite"/>
    </source>
</evidence>
<evidence type="ECO:0000313" key="13">
    <source>
        <dbReference type="EMBL" id="CUS21677.1"/>
    </source>
</evidence>
<accession>A0A0P1KPE3</accession>
<feature type="compositionally biased region" description="Basic and acidic residues" evidence="11">
    <location>
        <begin position="1"/>
        <end position="10"/>
    </location>
</feature>
<dbReference type="AlphaFoldDB" id="A0A0P1KPE3"/>
<evidence type="ECO:0000256" key="9">
    <source>
        <dbReference type="PIRSR" id="PIRSR016323-1"/>
    </source>
</evidence>
<evidence type="ECO:0000259" key="12">
    <source>
        <dbReference type="PROSITE" id="PS51675"/>
    </source>
</evidence>
<dbReference type="PANTHER" id="PTHR13563:SF13">
    <property type="entry name" value="TRNA METHYLTRANSFERASE 10 HOMOLOG A"/>
    <property type="match status" value="1"/>
</dbReference>
<gene>
    <name evidence="13" type="ORF">LAQU0_S03e08152g</name>
</gene>
<reference evidence="14" key="1">
    <citation type="submission" date="2015-10" db="EMBL/GenBank/DDBJ databases">
        <authorList>
            <person name="Devillers H."/>
        </authorList>
    </citation>
    <scope>NUCLEOTIDE SEQUENCE [LARGE SCALE GENOMIC DNA]</scope>
</reference>
<feature type="domain" description="SAM-dependent MTase TRM10-type" evidence="12">
    <location>
        <begin position="81"/>
        <end position="270"/>
    </location>
</feature>
<dbReference type="Proteomes" id="UP000236544">
    <property type="component" value="Unassembled WGS sequence"/>
</dbReference>
<dbReference type="InterPro" id="IPR016653">
    <property type="entry name" value="TRM10/TRM10A"/>
</dbReference>
<organism evidence="13 14">
    <name type="scientific">Lachancea quebecensis</name>
    <dbReference type="NCBI Taxonomy" id="1654605"/>
    <lineage>
        <taxon>Eukaryota</taxon>
        <taxon>Fungi</taxon>
        <taxon>Dikarya</taxon>
        <taxon>Ascomycota</taxon>
        <taxon>Saccharomycotina</taxon>
        <taxon>Saccharomycetes</taxon>
        <taxon>Saccharomycetales</taxon>
        <taxon>Saccharomycetaceae</taxon>
        <taxon>Lachancea</taxon>
    </lineage>
</organism>
<feature type="binding site" evidence="10">
    <location>
        <position position="209"/>
    </location>
    <ligand>
        <name>S-adenosyl-L-methionine</name>
        <dbReference type="ChEBI" id="CHEBI:59789"/>
    </ligand>
</feature>
<evidence type="ECO:0000256" key="1">
    <source>
        <dbReference type="ARBA" id="ARBA00012797"/>
    </source>
</evidence>
<dbReference type="CDD" id="cd18089">
    <property type="entry name" value="SPOUT_Trm10-like"/>
    <property type="match status" value="1"/>
</dbReference>
<evidence type="ECO:0000256" key="7">
    <source>
        <dbReference type="ARBA" id="ARBA00032166"/>
    </source>
</evidence>
<keyword evidence="3" id="KW-0489">Methyltransferase</keyword>
<dbReference type="EMBL" id="LN890565">
    <property type="protein sequence ID" value="CUS21677.1"/>
    <property type="molecule type" value="Genomic_DNA"/>
</dbReference>
<feature type="region of interest" description="Disordered" evidence="11">
    <location>
        <begin position="269"/>
        <end position="306"/>
    </location>
</feature>
<comment type="catalytic activity">
    <reaction evidence="8">
        <text>guanosine(9) in tRNA + S-adenosyl-L-methionine = N(1)-methylguanosine(9) in tRNA + S-adenosyl-L-homocysteine + H(+)</text>
        <dbReference type="Rhea" id="RHEA:43156"/>
        <dbReference type="Rhea" id="RHEA-COMP:10367"/>
        <dbReference type="Rhea" id="RHEA-COMP:10368"/>
        <dbReference type="ChEBI" id="CHEBI:15378"/>
        <dbReference type="ChEBI" id="CHEBI:57856"/>
        <dbReference type="ChEBI" id="CHEBI:59789"/>
        <dbReference type="ChEBI" id="CHEBI:73542"/>
        <dbReference type="ChEBI" id="CHEBI:74269"/>
        <dbReference type="EC" id="2.1.1.221"/>
    </reaction>
</comment>
<feature type="binding site" evidence="10">
    <location>
        <position position="223"/>
    </location>
    <ligand>
        <name>S-adenosyl-L-methionine</name>
        <dbReference type="ChEBI" id="CHEBI:59789"/>
    </ligand>
</feature>
<dbReference type="InterPro" id="IPR038459">
    <property type="entry name" value="MT_TRM10-typ_sf"/>
</dbReference>
<feature type="compositionally biased region" description="Basic and acidic residues" evidence="11">
    <location>
        <begin position="56"/>
        <end position="89"/>
    </location>
</feature>
<dbReference type="InterPro" id="IPR028564">
    <property type="entry name" value="MT_TRM10-typ"/>
</dbReference>
<dbReference type="GO" id="GO:0002939">
    <property type="term" value="P:tRNA N1-guanine methylation"/>
    <property type="evidence" value="ECO:0007669"/>
    <property type="project" value="TreeGrafter"/>
</dbReference>
<dbReference type="GO" id="GO:0052905">
    <property type="term" value="F:tRNA (guanosine(9)-N1)-methyltransferase activity"/>
    <property type="evidence" value="ECO:0007669"/>
    <property type="project" value="UniProtKB-EC"/>
</dbReference>
<evidence type="ECO:0000256" key="4">
    <source>
        <dbReference type="ARBA" id="ARBA00022679"/>
    </source>
</evidence>
<evidence type="ECO:0000256" key="10">
    <source>
        <dbReference type="PIRSR" id="PIRSR016323-2"/>
    </source>
</evidence>
<evidence type="ECO:0000256" key="2">
    <source>
        <dbReference type="ARBA" id="ARBA00020451"/>
    </source>
</evidence>
<feature type="compositionally biased region" description="Low complexity" evidence="11">
    <location>
        <begin position="276"/>
        <end position="306"/>
    </location>
</feature>
<feature type="binding site" evidence="10">
    <location>
        <position position="177"/>
    </location>
    <ligand>
        <name>S-adenosyl-L-methionine</name>
        <dbReference type="ChEBI" id="CHEBI:59789"/>
    </ligand>
</feature>
<dbReference type="EC" id="2.1.1.221" evidence="1"/>
<dbReference type="Gene3D" id="3.40.1280.30">
    <property type="match status" value="1"/>
</dbReference>
<dbReference type="PROSITE" id="PS51675">
    <property type="entry name" value="SAM_MT_TRM10"/>
    <property type="match status" value="1"/>
</dbReference>
<dbReference type="PANTHER" id="PTHR13563">
    <property type="entry name" value="TRNA (GUANINE-9-) METHYLTRANSFERASE"/>
    <property type="match status" value="1"/>
</dbReference>
<dbReference type="PIRSF" id="PIRSF016323">
    <property type="entry name" value="tRNA_m1G_mtfrase_met"/>
    <property type="match status" value="1"/>
</dbReference>
<evidence type="ECO:0000256" key="6">
    <source>
        <dbReference type="ARBA" id="ARBA00031792"/>
    </source>
</evidence>
<dbReference type="GO" id="GO:0000049">
    <property type="term" value="F:tRNA binding"/>
    <property type="evidence" value="ECO:0007669"/>
    <property type="project" value="TreeGrafter"/>
</dbReference>
<keyword evidence="14" id="KW-1185">Reference proteome</keyword>
<protein>
    <recommendedName>
        <fullName evidence="2">tRNA (guanine(9)-N1)-methyltransferase</fullName>
        <ecNumber evidence="1">2.1.1.221</ecNumber>
    </recommendedName>
    <alternativeName>
        <fullName evidence="7">tRNA methyltransferase 10</fullName>
    </alternativeName>
    <alternativeName>
        <fullName evidence="6">tRNA(m1G9)-methyltransferase</fullName>
    </alternativeName>
</protein>
<feature type="active site" description="Proton acceptor" evidence="9">
    <location>
        <position position="201"/>
    </location>
</feature>